<reference evidence="2" key="1">
    <citation type="submission" date="2018-05" db="EMBL/GenBank/DDBJ databases">
        <title>Effector identification in a new, highly contiguous assembly of the strawberry crown rot pathogen Phytophthora cactorum.</title>
        <authorList>
            <person name="Armitage A.D."/>
            <person name="Nellist C.F."/>
            <person name="Bates H."/>
            <person name="Vickerstaff R.J."/>
            <person name="Harrison R.J."/>
        </authorList>
    </citation>
    <scope>NUCLEOTIDE SEQUENCE</scope>
    <source>
        <strain evidence="2">P421</strain>
    </source>
</reference>
<feature type="compositionally biased region" description="Basic and acidic residues" evidence="1">
    <location>
        <begin position="377"/>
        <end position="400"/>
    </location>
</feature>
<feature type="region of interest" description="Disordered" evidence="1">
    <location>
        <begin position="1"/>
        <end position="48"/>
    </location>
</feature>
<feature type="compositionally biased region" description="Basic and acidic residues" evidence="1">
    <location>
        <begin position="331"/>
        <end position="367"/>
    </location>
</feature>
<feature type="region of interest" description="Disordered" evidence="1">
    <location>
        <begin position="331"/>
        <end position="400"/>
    </location>
</feature>
<name>A0A8T1IXJ4_9STRA</name>
<protein>
    <submittedName>
        <fullName evidence="2">Uncharacterized protein</fullName>
    </submittedName>
</protein>
<feature type="region of interest" description="Disordered" evidence="1">
    <location>
        <begin position="162"/>
        <end position="312"/>
    </location>
</feature>
<gene>
    <name evidence="2" type="ORF">PC129_g573</name>
</gene>
<dbReference type="VEuPathDB" id="FungiDB:PC110_g2415"/>
<feature type="compositionally biased region" description="Basic and acidic residues" evidence="1">
    <location>
        <begin position="194"/>
        <end position="214"/>
    </location>
</feature>
<feature type="compositionally biased region" description="Basic and acidic residues" evidence="1">
    <location>
        <begin position="164"/>
        <end position="180"/>
    </location>
</feature>
<organism evidence="2 3">
    <name type="scientific">Phytophthora cactorum</name>
    <dbReference type="NCBI Taxonomy" id="29920"/>
    <lineage>
        <taxon>Eukaryota</taxon>
        <taxon>Sar</taxon>
        <taxon>Stramenopiles</taxon>
        <taxon>Oomycota</taxon>
        <taxon>Peronosporomycetes</taxon>
        <taxon>Peronosporales</taxon>
        <taxon>Peronosporaceae</taxon>
        <taxon>Phytophthora</taxon>
    </lineage>
</organism>
<comment type="caution">
    <text evidence="2">The sequence shown here is derived from an EMBL/GenBank/DDBJ whole genome shotgun (WGS) entry which is preliminary data.</text>
</comment>
<evidence type="ECO:0000313" key="3">
    <source>
        <dbReference type="Proteomes" id="UP000760860"/>
    </source>
</evidence>
<dbReference type="Proteomes" id="UP000760860">
    <property type="component" value="Unassembled WGS sequence"/>
</dbReference>
<dbReference type="VEuPathDB" id="FungiDB:PC110_g14876"/>
<accession>A0A8T1IXJ4</accession>
<feature type="compositionally biased region" description="Basic and acidic residues" evidence="1">
    <location>
        <begin position="228"/>
        <end position="239"/>
    </location>
</feature>
<feature type="compositionally biased region" description="Basic and acidic residues" evidence="1">
    <location>
        <begin position="294"/>
        <end position="306"/>
    </location>
</feature>
<proteinExistence type="predicted"/>
<sequence length="400" mass="42854">MRDNDVENQPAATAGGQEDKQRAVAPTTQDEAHRSSVDSVDVDTKNDARAERRVCADGEDRDAVNAGDNVSVIAKGMAGKLSLRVRAVIPLPPATLPALAWANSCRLRVKLMKASPVETRVRFVLVDNVAEMQTLLLLMLHLLTLYYLVGYYTGKTAQALGDDAGGHGEAVRRDAARDGGEVNDAEVATVGAASEDKVADGDDGTPARESRDDPGDSNARGDQVIEDPVTKNDASKECADATVDADAEGKERKVAGGYAEPMPEPGDGVGGSNDYTAGSGTRVDTGATRADTAVGDRDNISRDGDQAHGNTCAPVRQINGTVFLLCKRRKERAEQNVEDRRSTSSSCKDDERRETCDEKDKGEKSSDGEPPTYLQFLEEKLPRERHSKTRPEREAMIGAG</sequence>
<dbReference type="EMBL" id="RCMV01000008">
    <property type="protein sequence ID" value="KAG3228901.1"/>
    <property type="molecule type" value="Genomic_DNA"/>
</dbReference>
<evidence type="ECO:0000313" key="2">
    <source>
        <dbReference type="EMBL" id="KAG3228901.1"/>
    </source>
</evidence>
<evidence type="ECO:0000256" key="1">
    <source>
        <dbReference type="SAM" id="MobiDB-lite"/>
    </source>
</evidence>
<dbReference type="AlphaFoldDB" id="A0A8T1IXJ4"/>
<feature type="compositionally biased region" description="Basic and acidic residues" evidence="1">
    <location>
        <begin position="30"/>
        <end position="48"/>
    </location>
</feature>